<evidence type="ECO:0000256" key="3">
    <source>
        <dbReference type="ARBA" id="ARBA00022679"/>
    </source>
</evidence>
<dbReference type="AlphaFoldDB" id="A0A1Y1I8T5"/>
<protein>
    <recommendedName>
        <fullName evidence="11">S-acyltransferase</fullName>
        <ecNumber evidence="11">2.3.1.225</ecNumber>
    </recommendedName>
    <alternativeName>
        <fullName evidence="11">Palmitoyltransferase</fullName>
    </alternativeName>
</protein>
<sequence>MAKVYQVWKGNNRFVLGGRLIFGPDWKSLCLSLFLIISPAVLFIVFPGRELIDRLNAAPLVCGIVIIVWDIGLLLLTSSRDPGIIPRNLQPPDPEEDPENPPPQYEIGQRPRLPRTKDVVVNGHTVKVKYCDTCMLYRPPRTSHCSICNNCVEKFDHHCPWVGQCIGRRNYRFFFLFVVSTTLLCIYVFSFSAVNIKLIMDERQREGKSATVPKAMGASPVSVLLMAYTFLALFFTGGLSVLHTVFITKNQTTYENFRYRYDSKQNPYNRGCLGNWAEVLFTRTPKSRNNFRAEAPQLGPPRSPPQQILNPLGQKPAGQDKGNNYRPEVQLPEGPMSRAHTSDDIRVSGYGPGFRPGYEGTRAAIDPGERPKDSVTFTGAPVEGGPLPRRKSGESGGRRVADTGDGGEGEGFRSARGSDSDIVSSFGGSQSGTCSKEASRRESVADLNL</sequence>
<feature type="compositionally biased region" description="Polar residues" evidence="12">
    <location>
        <begin position="421"/>
        <end position="436"/>
    </location>
</feature>
<dbReference type="GO" id="GO:0019706">
    <property type="term" value="F:protein-cysteine S-palmitoyltransferase activity"/>
    <property type="evidence" value="ECO:0000318"/>
    <property type="project" value="GO_Central"/>
</dbReference>
<evidence type="ECO:0000256" key="5">
    <source>
        <dbReference type="ARBA" id="ARBA00022989"/>
    </source>
</evidence>
<dbReference type="GO" id="GO:0005794">
    <property type="term" value="C:Golgi apparatus"/>
    <property type="evidence" value="ECO:0000318"/>
    <property type="project" value="GO_Central"/>
</dbReference>
<dbReference type="OrthoDB" id="4096362at2759"/>
<dbReference type="GO" id="GO:0005783">
    <property type="term" value="C:endoplasmic reticulum"/>
    <property type="evidence" value="ECO:0000318"/>
    <property type="project" value="GO_Central"/>
</dbReference>
<keyword evidence="8" id="KW-0449">Lipoprotein</keyword>
<feature type="compositionally biased region" description="Basic and acidic residues" evidence="12">
    <location>
        <begin position="391"/>
        <end position="402"/>
    </location>
</feature>
<accession>A0A1Y1I8T5</accession>
<evidence type="ECO:0000256" key="12">
    <source>
        <dbReference type="SAM" id="MobiDB-lite"/>
    </source>
</evidence>
<keyword evidence="4 11" id="KW-0812">Transmembrane</keyword>
<evidence type="ECO:0000256" key="8">
    <source>
        <dbReference type="ARBA" id="ARBA00023288"/>
    </source>
</evidence>
<dbReference type="Proteomes" id="UP000054558">
    <property type="component" value="Unassembled WGS sequence"/>
</dbReference>
<gene>
    <name evidence="14" type="ORF">KFL_003470070</name>
</gene>
<evidence type="ECO:0000256" key="6">
    <source>
        <dbReference type="ARBA" id="ARBA00023136"/>
    </source>
</evidence>
<comment type="subcellular location">
    <subcellularLocation>
        <location evidence="1">Endomembrane system</location>
        <topology evidence="1">Multi-pass membrane protein</topology>
    </subcellularLocation>
</comment>
<dbReference type="PANTHER" id="PTHR22883">
    <property type="entry name" value="ZINC FINGER DHHC DOMAIN CONTAINING PROTEIN"/>
    <property type="match status" value="1"/>
</dbReference>
<evidence type="ECO:0000256" key="2">
    <source>
        <dbReference type="ARBA" id="ARBA00008574"/>
    </source>
</evidence>
<evidence type="ECO:0000313" key="15">
    <source>
        <dbReference type="Proteomes" id="UP000054558"/>
    </source>
</evidence>
<keyword evidence="5 11" id="KW-1133">Transmembrane helix</keyword>
<evidence type="ECO:0000259" key="13">
    <source>
        <dbReference type="Pfam" id="PF01529"/>
    </source>
</evidence>
<feature type="domain" description="Palmitoyltransferase DHHC" evidence="13">
    <location>
        <begin position="128"/>
        <end position="258"/>
    </location>
</feature>
<evidence type="ECO:0000313" key="14">
    <source>
        <dbReference type="EMBL" id="GAQ87350.1"/>
    </source>
</evidence>
<keyword evidence="7" id="KW-0564">Palmitate</keyword>
<feature type="transmembrane region" description="Helical" evidence="11">
    <location>
        <begin position="173"/>
        <end position="194"/>
    </location>
</feature>
<evidence type="ECO:0000256" key="7">
    <source>
        <dbReference type="ARBA" id="ARBA00023139"/>
    </source>
</evidence>
<keyword evidence="9 11" id="KW-0012">Acyltransferase</keyword>
<comment type="catalytic activity">
    <reaction evidence="10 11">
        <text>L-cysteinyl-[protein] + hexadecanoyl-CoA = S-hexadecanoyl-L-cysteinyl-[protein] + CoA</text>
        <dbReference type="Rhea" id="RHEA:36683"/>
        <dbReference type="Rhea" id="RHEA-COMP:10131"/>
        <dbReference type="Rhea" id="RHEA-COMP:11032"/>
        <dbReference type="ChEBI" id="CHEBI:29950"/>
        <dbReference type="ChEBI" id="CHEBI:57287"/>
        <dbReference type="ChEBI" id="CHEBI:57379"/>
        <dbReference type="ChEBI" id="CHEBI:74151"/>
        <dbReference type="EC" id="2.3.1.225"/>
    </reaction>
</comment>
<dbReference type="PROSITE" id="PS50216">
    <property type="entry name" value="DHHC"/>
    <property type="match status" value="1"/>
</dbReference>
<feature type="region of interest" description="Disordered" evidence="12">
    <location>
        <begin position="86"/>
        <end position="110"/>
    </location>
</feature>
<name>A0A1Y1I8T5_KLENI</name>
<feature type="compositionally biased region" description="Basic and acidic residues" evidence="12">
    <location>
        <begin position="410"/>
        <end position="419"/>
    </location>
</feature>
<organism evidence="14 15">
    <name type="scientific">Klebsormidium nitens</name>
    <name type="common">Green alga</name>
    <name type="synonym">Ulothrix nitens</name>
    <dbReference type="NCBI Taxonomy" id="105231"/>
    <lineage>
        <taxon>Eukaryota</taxon>
        <taxon>Viridiplantae</taxon>
        <taxon>Streptophyta</taxon>
        <taxon>Klebsormidiophyceae</taxon>
        <taxon>Klebsormidiales</taxon>
        <taxon>Klebsormidiaceae</taxon>
        <taxon>Klebsormidium</taxon>
    </lineage>
</organism>
<dbReference type="Pfam" id="PF01529">
    <property type="entry name" value="DHHC"/>
    <property type="match status" value="1"/>
</dbReference>
<evidence type="ECO:0000256" key="1">
    <source>
        <dbReference type="ARBA" id="ARBA00004127"/>
    </source>
</evidence>
<evidence type="ECO:0000256" key="11">
    <source>
        <dbReference type="RuleBase" id="RU079119"/>
    </source>
</evidence>
<dbReference type="OMA" id="YHCNLWK"/>
<feature type="transmembrane region" description="Helical" evidence="11">
    <location>
        <begin position="225"/>
        <end position="248"/>
    </location>
</feature>
<dbReference type="STRING" id="105231.A0A1Y1I8T5"/>
<feature type="transmembrane region" description="Helical" evidence="11">
    <location>
        <begin position="58"/>
        <end position="77"/>
    </location>
</feature>
<reference evidence="14 15" key="1">
    <citation type="journal article" date="2014" name="Nat. Commun.">
        <title>Klebsormidium flaccidum genome reveals primary factors for plant terrestrial adaptation.</title>
        <authorList>
            <person name="Hori K."/>
            <person name="Maruyama F."/>
            <person name="Fujisawa T."/>
            <person name="Togashi T."/>
            <person name="Yamamoto N."/>
            <person name="Seo M."/>
            <person name="Sato S."/>
            <person name="Yamada T."/>
            <person name="Mori H."/>
            <person name="Tajima N."/>
            <person name="Moriyama T."/>
            <person name="Ikeuchi M."/>
            <person name="Watanabe M."/>
            <person name="Wada H."/>
            <person name="Kobayashi K."/>
            <person name="Saito M."/>
            <person name="Masuda T."/>
            <person name="Sasaki-Sekimoto Y."/>
            <person name="Mashiguchi K."/>
            <person name="Awai K."/>
            <person name="Shimojima M."/>
            <person name="Masuda S."/>
            <person name="Iwai M."/>
            <person name="Nobusawa T."/>
            <person name="Narise T."/>
            <person name="Kondo S."/>
            <person name="Saito H."/>
            <person name="Sato R."/>
            <person name="Murakawa M."/>
            <person name="Ihara Y."/>
            <person name="Oshima-Yamada Y."/>
            <person name="Ohtaka K."/>
            <person name="Satoh M."/>
            <person name="Sonobe K."/>
            <person name="Ishii M."/>
            <person name="Ohtani R."/>
            <person name="Kanamori-Sato M."/>
            <person name="Honoki R."/>
            <person name="Miyazaki D."/>
            <person name="Mochizuki H."/>
            <person name="Umetsu J."/>
            <person name="Higashi K."/>
            <person name="Shibata D."/>
            <person name="Kamiya Y."/>
            <person name="Sato N."/>
            <person name="Nakamura Y."/>
            <person name="Tabata S."/>
            <person name="Ida S."/>
            <person name="Kurokawa K."/>
            <person name="Ohta H."/>
        </authorList>
    </citation>
    <scope>NUCLEOTIDE SEQUENCE [LARGE SCALE GENOMIC DNA]</scope>
    <source>
        <strain evidence="14 15">NIES-2285</strain>
    </source>
</reference>
<dbReference type="InterPro" id="IPR039859">
    <property type="entry name" value="PFA4/ZDH16/20/ERF2-like"/>
</dbReference>
<keyword evidence="3 11" id="KW-0808">Transferase</keyword>
<dbReference type="GO" id="GO:0006612">
    <property type="term" value="P:protein targeting to membrane"/>
    <property type="evidence" value="ECO:0000318"/>
    <property type="project" value="GO_Central"/>
</dbReference>
<dbReference type="InterPro" id="IPR001594">
    <property type="entry name" value="Palmitoyltrfase_DHHC"/>
</dbReference>
<evidence type="ECO:0000256" key="4">
    <source>
        <dbReference type="ARBA" id="ARBA00022692"/>
    </source>
</evidence>
<dbReference type="PANTHER" id="PTHR22883:SF43">
    <property type="entry name" value="PALMITOYLTRANSFERASE APP"/>
    <property type="match status" value="1"/>
</dbReference>
<comment type="similarity">
    <text evidence="2 11">Belongs to the DHHC palmitoyltransferase family.</text>
</comment>
<dbReference type="EC" id="2.3.1.225" evidence="11"/>
<keyword evidence="15" id="KW-1185">Reference proteome</keyword>
<feature type="compositionally biased region" description="Basic and acidic residues" evidence="12">
    <location>
        <begin position="437"/>
        <end position="449"/>
    </location>
</feature>
<keyword evidence="6 11" id="KW-0472">Membrane</keyword>
<feature type="transmembrane region" description="Helical" evidence="11">
    <location>
        <begin position="29"/>
        <end position="46"/>
    </location>
</feature>
<dbReference type="EMBL" id="DF237296">
    <property type="protein sequence ID" value="GAQ87350.1"/>
    <property type="molecule type" value="Genomic_DNA"/>
</dbReference>
<evidence type="ECO:0000256" key="9">
    <source>
        <dbReference type="ARBA" id="ARBA00023315"/>
    </source>
</evidence>
<comment type="domain">
    <text evidence="11">The DHHC domain is required for palmitoyltransferase activity.</text>
</comment>
<evidence type="ECO:0000256" key="10">
    <source>
        <dbReference type="ARBA" id="ARBA00048048"/>
    </source>
</evidence>
<proteinExistence type="inferred from homology"/>
<feature type="region of interest" description="Disordered" evidence="12">
    <location>
        <begin position="287"/>
        <end position="449"/>
    </location>
</feature>